<evidence type="ECO:0000259" key="16">
    <source>
        <dbReference type="Pfam" id="PF00925"/>
    </source>
</evidence>
<reference evidence="18" key="1">
    <citation type="journal article" date="2019" name="Int. J. Syst. Evol. Microbiol.">
        <title>The Global Catalogue of Microorganisms (GCM) 10K type strain sequencing project: providing services to taxonomists for standard genome sequencing and annotation.</title>
        <authorList>
            <consortium name="The Broad Institute Genomics Platform"/>
            <consortium name="The Broad Institute Genome Sequencing Center for Infectious Disease"/>
            <person name="Wu L."/>
            <person name="Ma J."/>
        </authorList>
    </citation>
    <scope>NUCLEOTIDE SEQUENCE [LARGE SCALE GENOMIC DNA]</scope>
    <source>
        <strain evidence="18">CCUG 61697</strain>
    </source>
</reference>
<evidence type="ECO:0000256" key="1">
    <source>
        <dbReference type="ARBA" id="ARBA00000141"/>
    </source>
</evidence>
<feature type="domain" description="GTP cyclohydrolase II" evidence="16">
    <location>
        <begin position="224"/>
        <end position="370"/>
    </location>
</feature>
<comment type="similarity">
    <text evidence="5">In the N-terminal section; belongs to the DHBP synthase family.</text>
</comment>
<evidence type="ECO:0000256" key="10">
    <source>
        <dbReference type="ARBA" id="ARBA00022723"/>
    </source>
</evidence>
<accession>A0ABW3J840</accession>
<feature type="binding site" evidence="14">
    <location>
        <begin position="43"/>
        <end position="44"/>
    </location>
    <ligand>
        <name>D-ribulose 5-phosphate</name>
        <dbReference type="ChEBI" id="CHEBI:58121"/>
    </ligand>
</feature>
<dbReference type="PANTHER" id="PTHR21327">
    <property type="entry name" value="GTP CYCLOHYDROLASE II-RELATED"/>
    <property type="match status" value="1"/>
</dbReference>
<evidence type="ECO:0000256" key="4">
    <source>
        <dbReference type="ARBA" id="ARBA00004904"/>
    </source>
</evidence>
<comment type="pathway">
    <text evidence="4 14">Cofactor biosynthesis; riboflavin biosynthesis; 2-hydroxy-3-oxobutyl phosphate from D-ribulose 5-phosphate: step 1/1.</text>
</comment>
<comment type="function">
    <text evidence="3 14">Catalyzes the conversion of D-ribulose 5-phosphate to formate and 3,4-dihydroxy-2-butanone 4-phosphate.</text>
</comment>
<evidence type="ECO:0000313" key="17">
    <source>
        <dbReference type="EMBL" id="MFD0986294.1"/>
    </source>
</evidence>
<comment type="caution">
    <text evidence="17">The sequence shown here is derived from an EMBL/GenBank/DDBJ whole genome shotgun (WGS) entry which is preliminary data.</text>
</comment>
<keyword evidence="11 14" id="KW-0460">Magnesium</keyword>
<evidence type="ECO:0000256" key="7">
    <source>
        <dbReference type="ARBA" id="ARBA00012153"/>
    </source>
</evidence>
<keyword evidence="18" id="KW-1185">Reference proteome</keyword>
<comment type="subunit">
    <text evidence="14">Homodimer.</text>
</comment>
<comment type="similarity">
    <text evidence="6">In the C-terminal section; belongs to the GTP cyclohydrolase II family.</text>
</comment>
<comment type="cofactor">
    <cofactor evidence="2">
        <name>Mn(2+)</name>
        <dbReference type="ChEBI" id="CHEBI:29035"/>
    </cofactor>
</comment>
<keyword evidence="9 14" id="KW-0686">Riboflavin biosynthesis</keyword>
<evidence type="ECO:0000256" key="11">
    <source>
        <dbReference type="ARBA" id="ARBA00022842"/>
    </source>
</evidence>
<feature type="binding site" evidence="14">
    <location>
        <position position="159"/>
    </location>
    <ligand>
        <name>Mg(2+)</name>
        <dbReference type="ChEBI" id="CHEBI:18420"/>
        <label>2</label>
    </ligand>
</feature>
<dbReference type="Proteomes" id="UP001597102">
    <property type="component" value="Unassembled WGS sequence"/>
</dbReference>
<dbReference type="SUPFAM" id="SSF55821">
    <property type="entry name" value="YrdC/RibB"/>
    <property type="match status" value="1"/>
</dbReference>
<evidence type="ECO:0000256" key="2">
    <source>
        <dbReference type="ARBA" id="ARBA00001936"/>
    </source>
</evidence>
<feature type="site" description="Essential for catalytic activity" evidence="14">
    <location>
        <position position="142"/>
    </location>
</feature>
<evidence type="ECO:0000256" key="14">
    <source>
        <dbReference type="HAMAP-Rule" id="MF_00180"/>
    </source>
</evidence>
<keyword evidence="13 14" id="KW-0456">Lyase</keyword>
<feature type="region of interest" description="Disordered" evidence="15">
    <location>
        <begin position="370"/>
        <end position="410"/>
    </location>
</feature>
<evidence type="ECO:0000256" key="6">
    <source>
        <dbReference type="ARBA" id="ARBA00008976"/>
    </source>
</evidence>
<feature type="site" description="Essential for catalytic activity" evidence="14">
    <location>
        <position position="180"/>
    </location>
</feature>
<organism evidence="17 18">
    <name type="scientific">Methyloligella solikamskensis</name>
    <dbReference type="NCBI Taxonomy" id="1177756"/>
    <lineage>
        <taxon>Bacteria</taxon>
        <taxon>Pseudomonadati</taxon>
        <taxon>Pseudomonadota</taxon>
        <taxon>Alphaproteobacteria</taxon>
        <taxon>Hyphomicrobiales</taxon>
        <taxon>Hyphomicrobiaceae</taxon>
        <taxon>Methyloligella</taxon>
    </lineage>
</organism>
<dbReference type="InterPro" id="IPR000422">
    <property type="entry name" value="DHBP_synthase_RibB"/>
</dbReference>
<evidence type="ECO:0000313" key="18">
    <source>
        <dbReference type="Proteomes" id="UP001597102"/>
    </source>
</evidence>
<evidence type="ECO:0000256" key="5">
    <source>
        <dbReference type="ARBA" id="ARBA00005520"/>
    </source>
</evidence>
<dbReference type="GO" id="GO:0008686">
    <property type="term" value="F:3,4-dihydroxy-2-butanone-4-phosphate synthase activity"/>
    <property type="evidence" value="ECO:0007669"/>
    <property type="project" value="UniProtKB-EC"/>
</dbReference>
<comment type="catalytic activity">
    <reaction evidence="1 14">
        <text>D-ribulose 5-phosphate = (2S)-2-hydroxy-3-oxobutyl phosphate + formate + H(+)</text>
        <dbReference type="Rhea" id="RHEA:18457"/>
        <dbReference type="ChEBI" id="CHEBI:15378"/>
        <dbReference type="ChEBI" id="CHEBI:15740"/>
        <dbReference type="ChEBI" id="CHEBI:58121"/>
        <dbReference type="ChEBI" id="CHEBI:58830"/>
        <dbReference type="EC" id="4.1.99.12"/>
    </reaction>
</comment>
<feature type="binding site" evidence="14">
    <location>
        <begin position="156"/>
        <end position="160"/>
    </location>
    <ligand>
        <name>D-ribulose 5-phosphate</name>
        <dbReference type="ChEBI" id="CHEBI:58121"/>
    </ligand>
</feature>
<evidence type="ECO:0000256" key="8">
    <source>
        <dbReference type="ARBA" id="ARBA00018836"/>
    </source>
</evidence>
<comment type="similarity">
    <text evidence="14">Belongs to the DHBP synthase family.</text>
</comment>
<proteinExistence type="inferred from homology"/>
<protein>
    <recommendedName>
        <fullName evidence="8 14">3,4-dihydroxy-2-butanone 4-phosphate synthase</fullName>
        <shortName evidence="14">DHBP synthase</shortName>
        <ecNumber evidence="7 14">4.1.99.12</ecNumber>
    </recommendedName>
</protein>
<dbReference type="Gene3D" id="3.90.870.10">
    <property type="entry name" value="DHBP synthase"/>
    <property type="match status" value="1"/>
</dbReference>
<dbReference type="PANTHER" id="PTHR21327:SF34">
    <property type="entry name" value="3,4-DIHYDROXY-2-BUTANONE 4-PHOSPHATE SYNTHASE"/>
    <property type="match status" value="1"/>
</dbReference>
<sequence length="410" mass="44741">MSDEKQSKFLSFPAIESAISSTEEIIEEARNGRMFILVDDEDRENEGDLIIPAQFATAEAINFMARYARGLICLALTPNRVEKLGLPPMTSRNGGQFETAFTVSIEARTGVTTGISAADRAHTVAMAINPETGPSDITMPGHVFPLCARDGGTLIRAGHTEAAVDVSRMAGLNPSGVICEIMNDDGSMARLPDLVSFAQLHNLKLGTIADLIAYRRKTERLVEQVAESGLHHPSFGEWRLLVYRDQVENGEHIVLCKGDLSDPEPLLVRMHATDFITDALGGSGGVLHQAMHRITRESRGLVVLINDPRPNAISSRVSTVSPHRRPDPRQRDYGIGAQILTDLGVRDMILLSDRTTTLVGLEGYGLNVIDPNQEVDTSQRTPREPETTEAEEISSPTQSEETSNLVQKKG</sequence>
<name>A0ABW3J840_9HYPH</name>
<feature type="region of interest" description="Disordered" evidence="15">
    <location>
        <begin position="313"/>
        <end position="332"/>
    </location>
</feature>
<comment type="cofactor">
    <cofactor evidence="14">
        <name>Mg(2+)</name>
        <dbReference type="ChEBI" id="CHEBI:18420"/>
    </cofactor>
    <cofactor evidence="14">
        <name>Mn(2+)</name>
        <dbReference type="ChEBI" id="CHEBI:29035"/>
    </cofactor>
    <text evidence="14">Binds 2 divalent metal cations per subunit. Magnesium or manganese.</text>
</comment>
<dbReference type="Pfam" id="PF00925">
    <property type="entry name" value="GTP_cyclohydro2"/>
    <property type="match status" value="1"/>
</dbReference>
<evidence type="ECO:0000256" key="12">
    <source>
        <dbReference type="ARBA" id="ARBA00023211"/>
    </source>
</evidence>
<feature type="binding site" evidence="14">
    <location>
        <position position="48"/>
    </location>
    <ligand>
        <name>D-ribulose 5-phosphate</name>
        <dbReference type="ChEBI" id="CHEBI:58121"/>
    </ligand>
</feature>
<evidence type="ECO:0000256" key="15">
    <source>
        <dbReference type="SAM" id="MobiDB-lite"/>
    </source>
</evidence>
<gene>
    <name evidence="14 17" type="primary">ribB</name>
    <name evidence="17" type="ORF">ACFQ2F_04210</name>
</gene>
<dbReference type="InterPro" id="IPR032677">
    <property type="entry name" value="GTP_cyclohydro_II"/>
</dbReference>
<dbReference type="NCBIfam" id="TIGR00506">
    <property type="entry name" value="ribB"/>
    <property type="match status" value="1"/>
</dbReference>
<feature type="binding site" evidence="14">
    <location>
        <position position="44"/>
    </location>
    <ligand>
        <name>Mg(2+)</name>
        <dbReference type="ChEBI" id="CHEBI:18420"/>
        <label>1</label>
    </ligand>
</feature>
<dbReference type="InterPro" id="IPR017945">
    <property type="entry name" value="DHBP_synth_RibB-like_a/b_dom"/>
</dbReference>
<feature type="compositionally biased region" description="Polar residues" evidence="15">
    <location>
        <begin position="398"/>
        <end position="410"/>
    </location>
</feature>
<keyword evidence="12 14" id="KW-0464">Manganese</keyword>
<dbReference type="PIRSF" id="PIRSF001259">
    <property type="entry name" value="RibA"/>
    <property type="match status" value="1"/>
</dbReference>
<feature type="binding site" evidence="14">
    <location>
        <position position="44"/>
    </location>
    <ligand>
        <name>Mg(2+)</name>
        <dbReference type="ChEBI" id="CHEBI:18420"/>
        <label>2</label>
    </ligand>
</feature>
<evidence type="ECO:0000256" key="13">
    <source>
        <dbReference type="ARBA" id="ARBA00023239"/>
    </source>
</evidence>
<dbReference type="SUPFAM" id="SSF142695">
    <property type="entry name" value="RibA-like"/>
    <property type="match status" value="1"/>
</dbReference>
<evidence type="ECO:0000256" key="9">
    <source>
        <dbReference type="ARBA" id="ARBA00022619"/>
    </source>
</evidence>
<dbReference type="RefSeq" id="WP_379086149.1">
    <property type="nucleotide sequence ID" value="NZ_JBHTJO010000001.1"/>
</dbReference>
<dbReference type="EC" id="4.1.99.12" evidence="7 14"/>
<dbReference type="InterPro" id="IPR036144">
    <property type="entry name" value="RibA-like_sf"/>
</dbReference>
<dbReference type="HAMAP" id="MF_00180">
    <property type="entry name" value="RibB"/>
    <property type="match status" value="1"/>
</dbReference>
<dbReference type="EMBL" id="JBHTJO010000001">
    <property type="protein sequence ID" value="MFD0986294.1"/>
    <property type="molecule type" value="Genomic_DNA"/>
</dbReference>
<keyword evidence="10 14" id="KW-0479">Metal-binding</keyword>
<dbReference type="Gene3D" id="3.40.50.10990">
    <property type="entry name" value="GTP cyclohydrolase II"/>
    <property type="match status" value="1"/>
</dbReference>
<evidence type="ECO:0000256" key="3">
    <source>
        <dbReference type="ARBA" id="ARBA00002284"/>
    </source>
</evidence>
<dbReference type="Pfam" id="PF00926">
    <property type="entry name" value="DHBP_synthase"/>
    <property type="match status" value="1"/>
</dbReference>